<dbReference type="SUPFAM" id="SSF52540">
    <property type="entry name" value="P-loop containing nucleoside triphosphate hydrolases"/>
    <property type="match status" value="1"/>
</dbReference>
<evidence type="ECO:0000313" key="1">
    <source>
        <dbReference type="EMBL" id="AAM02542.1"/>
    </source>
</evidence>
<gene>
    <name evidence="1" type="ordered locus">MK1329</name>
</gene>
<dbReference type="InParanoid" id="Q8TVQ9"/>
<dbReference type="EMBL" id="AE009439">
    <property type="protein sequence ID" value="AAM02542.1"/>
    <property type="molecule type" value="Genomic_DNA"/>
</dbReference>
<dbReference type="InterPro" id="IPR027417">
    <property type="entry name" value="P-loop_NTPase"/>
</dbReference>
<dbReference type="STRING" id="190192.MK1329"/>
<sequence>MAVDRDLCPDADLRKVVEALGFFFDPVRAVGLALNLRGHMCFVDGPGAGKTTFLDAFSVAVVSGEGVTREAMVWDERTDRPGVVLHYPAGFVGWDECDSIGSPEVRKLVLEVLDFRLEVVAHGELRTVRHNRRFLFAGRAVPAFPEVDLIRFLGRMQYIGGVGGDIRDRVLSGAVDPRAVEALYERISWDVQAVHLAGCAAEGPFVSGEFAEEIFRGYLRELREAFAAALLEAAKRFPIGAGAGLARKIAMAYVQDKINRFADTVIAFGGPEAVADVVREYYALCDLEAPEDDVECLVHAWVNALMNNYSQWCAEGKIPGPKIAYETIASEDDLDLRFEDVVG</sequence>
<dbReference type="AlphaFoldDB" id="Q8TVQ9"/>
<dbReference type="KEGG" id="mka:MK1329"/>
<dbReference type="Proteomes" id="UP000001826">
    <property type="component" value="Chromosome"/>
</dbReference>
<organism evidence="1 2">
    <name type="scientific">Methanopyrus kandleri (strain AV19 / DSM 6324 / JCM 9639 / NBRC 100938)</name>
    <dbReference type="NCBI Taxonomy" id="190192"/>
    <lineage>
        <taxon>Archaea</taxon>
        <taxon>Methanobacteriati</taxon>
        <taxon>Methanobacteriota</taxon>
        <taxon>Methanomada group</taxon>
        <taxon>Methanopyri</taxon>
        <taxon>Methanopyrales</taxon>
        <taxon>Methanopyraceae</taxon>
        <taxon>Methanopyrus</taxon>
    </lineage>
</organism>
<proteinExistence type="predicted"/>
<keyword evidence="2" id="KW-1185">Reference proteome</keyword>
<evidence type="ECO:0000313" key="2">
    <source>
        <dbReference type="Proteomes" id="UP000001826"/>
    </source>
</evidence>
<dbReference type="PaxDb" id="190192-MK1329"/>
<dbReference type="EnsemblBacteria" id="AAM02542">
    <property type="protein sequence ID" value="AAM02542"/>
    <property type="gene ID" value="MK1329"/>
</dbReference>
<accession>Q8TVQ9</accession>
<name>Q8TVQ9_METKA</name>
<reference evidence="1 2" key="1">
    <citation type="journal article" date="2002" name="Proc. Natl. Acad. Sci. U.S.A.">
        <title>The complete genome of hyperthermophile Methanopyrus kandleri AV19 and monophyly of archaeal methanogens.</title>
        <authorList>
            <person name="Slesarev A.I."/>
            <person name="Mezhevaya K.V."/>
            <person name="Makarova K.S."/>
            <person name="Polushin N.N."/>
            <person name="Shcherbinina O.V."/>
            <person name="Shakhova V.V."/>
            <person name="Belova G.I."/>
            <person name="Aravind L."/>
            <person name="Natale D.A."/>
            <person name="Rogozin I.B."/>
            <person name="Tatusov R.L."/>
            <person name="Wolf Y.I."/>
            <person name="Stetter K.O."/>
            <person name="Malykh A.G."/>
            <person name="Koonin E.V."/>
            <person name="Kozyavkin S.A."/>
        </authorList>
    </citation>
    <scope>NUCLEOTIDE SEQUENCE [LARGE SCALE GENOMIC DNA]</scope>
    <source>
        <strain evidence="2">AV19 / DSM 6324 / JCM 9639 / NBRC 100938</strain>
    </source>
</reference>
<protein>
    <submittedName>
        <fullName evidence="1">Uncharacterized protein specific for M.kandleri, MK-32 family</fullName>
    </submittedName>
</protein>
<dbReference type="HOGENOM" id="CLU_808010_0_0_2"/>